<evidence type="ECO:0000256" key="1">
    <source>
        <dbReference type="SAM" id="Coils"/>
    </source>
</evidence>
<reference evidence="2" key="1">
    <citation type="submission" date="2019-12" db="EMBL/GenBank/DDBJ databases">
        <title>High-Quality draft genome sequences of three cyanobacteria isolated from the limestone walls of the Old Cathedral of Coimbra.</title>
        <authorList>
            <person name="Tiago I."/>
            <person name="Soares F."/>
            <person name="Portugal A."/>
        </authorList>
    </citation>
    <scope>NUCLEOTIDE SEQUENCE</scope>
    <source>
        <strain evidence="2">A</strain>
    </source>
</reference>
<feature type="coiled-coil region" evidence="1">
    <location>
        <begin position="13"/>
        <end position="43"/>
    </location>
</feature>
<comment type="caution">
    <text evidence="2">The sequence shown here is derived from an EMBL/GenBank/DDBJ whole genome shotgun (WGS) entry which is preliminary data.</text>
</comment>
<name>A0A8J8CKJ3_9CYAN</name>
<organism evidence="2 3">
    <name type="scientific">Myxacorys almedinensis A</name>
    <dbReference type="NCBI Taxonomy" id="2690445"/>
    <lineage>
        <taxon>Bacteria</taxon>
        <taxon>Bacillati</taxon>
        <taxon>Cyanobacteriota</taxon>
        <taxon>Cyanophyceae</taxon>
        <taxon>Leptolyngbyales</taxon>
        <taxon>Leptolyngbyaceae</taxon>
        <taxon>Myxacorys</taxon>
        <taxon>Myxacorys almedinensis</taxon>
    </lineage>
</organism>
<protein>
    <submittedName>
        <fullName evidence="2">Uncharacterized protein</fullName>
    </submittedName>
</protein>
<keyword evidence="3" id="KW-1185">Reference proteome</keyword>
<dbReference type="EMBL" id="WVIE01000048">
    <property type="protein sequence ID" value="NDJ19953.1"/>
    <property type="molecule type" value="Genomic_DNA"/>
</dbReference>
<dbReference type="Proteomes" id="UP000646053">
    <property type="component" value="Unassembled WGS sequence"/>
</dbReference>
<keyword evidence="1" id="KW-0175">Coiled coil</keyword>
<evidence type="ECO:0000313" key="3">
    <source>
        <dbReference type="Proteomes" id="UP000646053"/>
    </source>
</evidence>
<proteinExistence type="predicted"/>
<gene>
    <name evidence="2" type="ORF">GS601_22190</name>
</gene>
<sequence length="52" mass="5882">MTNSAKRPSPEKVEKLASKAAILKQKRDRLDRLEGDLLLLMESCIRSAKKLT</sequence>
<accession>A0A8J8CKJ3</accession>
<dbReference type="AlphaFoldDB" id="A0A8J8CKJ3"/>
<dbReference type="RefSeq" id="WP_162425475.1">
    <property type="nucleotide sequence ID" value="NZ_WVIE01000048.1"/>
</dbReference>
<evidence type="ECO:0000313" key="2">
    <source>
        <dbReference type="EMBL" id="NDJ19953.1"/>
    </source>
</evidence>